<evidence type="ECO:0000313" key="3">
    <source>
        <dbReference type="Proteomes" id="UP000887013"/>
    </source>
</evidence>
<dbReference type="OrthoDB" id="425619at2759"/>
<gene>
    <name evidence="2" type="ORF">NPIL_651951</name>
</gene>
<protein>
    <submittedName>
        <fullName evidence="2">Uncharacterized protein</fullName>
    </submittedName>
</protein>
<sequence>MKTIVYDRDPVLYGFLRPGRKNNPNQTFKKKEEFRKLFPIKKSPPVGGSYDNYSPGLSGKVPRFPSSRNEGRKPIQCYKCGTPVVTKSKYPTCTRANETETAVKCMTLFNMNSNSDPSSLIVLRNFGEKIGVCVDTGSSHTEFKCTAV</sequence>
<keyword evidence="3" id="KW-1185">Reference proteome</keyword>
<dbReference type="AlphaFoldDB" id="A0A8X6PH49"/>
<proteinExistence type="predicted"/>
<accession>A0A8X6PH49</accession>
<evidence type="ECO:0000313" key="2">
    <source>
        <dbReference type="EMBL" id="GFT64147.1"/>
    </source>
</evidence>
<comment type="caution">
    <text evidence="2">The sequence shown here is derived from an EMBL/GenBank/DDBJ whole genome shotgun (WGS) entry which is preliminary data.</text>
</comment>
<name>A0A8X6PH49_NEPPI</name>
<evidence type="ECO:0000256" key="1">
    <source>
        <dbReference type="SAM" id="MobiDB-lite"/>
    </source>
</evidence>
<dbReference type="EMBL" id="BMAW01068388">
    <property type="protein sequence ID" value="GFT64147.1"/>
    <property type="molecule type" value="Genomic_DNA"/>
</dbReference>
<reference evidence="2" key="1">
    <citation type="submission" date="2020-08" db="EMBL/GenBank/DDBJ databases">
        <title>Multicomponent nature underlies the extraordinary mechanical properties of spider dragline silk.</title>
        <authorList>
            <person name="Kono N."/>
            <person name="Nakamura H."/>
            <person name="Mori M."/>
            <person name="Yoshida Y."/>
            <person name="Ohtoshi R."/>
            <person name="Malay A.D."/>
            <person name="Moran D.A.P."/>
            <person name="Tomita M."/>
            <person name="Numata K."/>
            <person name="Arakawa K."/>
        </authorList>
    </citation>
    <scope>NUCLEOTIDE SEQUENCE</scope>
</reference>
<dbReference type="Proteomes" id="UP000887013">
    <property type="component" value="Unassembled WGS sequence"/>
</dbReference>
<feature type="region of interest" description="Disordered" evidence="1">
    <location>
        <begin position="49"/>
        <end position="70"/>
    </location>
</feature>
<organism evidence="2 3">
    <name type="scientific">Nephila pilipes</name>
    <name type="common">Giant wood spider</name>
    <name type="synonym">Nephila maculata</name>
    <dbReference type="NCBI Taxonomy" id="299642"/>
    <lineage>
        <taxon>Eukaryota</taxon>
        <taxon>Metazoa</taxon>
        <taxon>Ecdysozoa</taxon>
        <taxon>Arthropoda</taxon>
        <taxon>Chelicerata</taxon>
        <taxon>Arachnida</taxon>
        <taxon>Araneae</taxon>
        <taxon>Araneomorphae</taxon>
        <taxon>Entelegynae</taxon>
        <taxon>Araneoidea</taxon>
        <taxon>Nephilidae</taxon>
        <taxon>Nephila</taxon>
    </lineage>
</organism>